<dbReference type="InterPro" id="IPR056599">
    <property type="entry name" value="AAA_lid_fung"/>
</dbReference>
<dbReference type="InterPro" id="IPR003593">
    <property type="entry name" value="AAA+_ATPase"/>
</dbReference>
<organism evidence="2 3">
    <name type="scientific">Stachybotrys elegans</name>
    <dbReference type="NCBI Taxonomy" id="80388"/>
    <lineage>
        <taxon>Eukaryota</taxon>
        <taxon>Fungi</taxon>
        <taxon>Dikarya</taxon>
        <taxon>Ascomycota</taxon>
        <taxon>Pezizomycotina</taxon>
        <taxon>Sordariomycetes</taxon>
        <taxon>Hypocreomycetidae</taxon>
        <taxon>Hypocreales</taxon>
        <taxon>Stachybotryaceae</taxon>
        <taxon>Stachybotrys</taxon>
    </lineage>
</organism>
<dbReference type="GO" id="GO:0016887">
    <property type="term" value="F:ATP hydrolysis activity"/>
    <property type="evidence" value="ECO:0007669"/>
    <property type="project" value="InterPro"/>
</dbReference>
<dbReference type="Pfam" id="PF23232">
    <property type="entry name" value="AAA_lid_13"/>
    <property type="match status" value="1"/>
</dbReference>
<name>A0A8K0SNZ2_9HYPO</name>
<dbReference type="InterPro" id="IPR054289">
    <property type="entry name" value="DUF7025"/>
</dbReference>
<dbReference type="SMART" id="SM00382">
    <property type="entry name" value="AAA"/>
    <property type="match status" value="1"/>
</dbReference>
<dbReference type="InterPro" id="IPR003959">
    <property type="entry name" value="ATPase_AAA_core"/>
</dbReference>
<feature type="domain" description="AAA+ ATPase" evidence="1">
    <location>
        <begin position="407"/>
        <end position="536"/>
    </location>
</feature>
<dbReference type="AlphaFoldDB" id="A0A8K0SNZ2"/>
<dbReference type="GO" id="GO:0005524">
    <property type="term" value="F:ATP binding"/>
    <property type="evidence" value="ECO:0007669"/>
    <property type="project" value="InterPro"/>
</dbReference>
<gene>
    <name evidence="2" type="ORF">B0I35DRAFT_359207</name>
</gene>
<dbReference type="InterPro" id="IPR027417">
    <property type="entry name" value="P-loop_NTPase"/>
</dbReference>
<dbReference type="PANTHER" id="PTHR46411">
    <property type="entry name" value="FAMILY ATPASE, PUTATIVE-RELATED"/>
    <property type="match status" value="1"/>
</dbReference>
<keyword evidence="3" id="KW-1185">Reference proteome</keyword>
<proteinExistence type="predicted"/>
<dbReference type="PANTHER" id="PTHR46411:SF3">
    <property type="entry name" value="AAA+ ATPASE DOMAIN-CONTAINING PROTEIN"/>
    <property type="match status" value="1"/>
</dbReference>
<sequence>MEHSDGDVGMRCEFRTYHEIPKKDGEMVVKKISDPFGKSSIQVDDSPYALVIKRRFPHENPSTPSSVSLRVNSPHILKAFRDVIGSYSTVASNFQTPFTLTGPFQMLYHYWDELYAYLGNAPNATARMHMRLLTEFMENELGPDRNVISVMLAKGQITYLTAWAIFRPGDLVYTTIMGHGWVLRCEKTVYEENTSIGQYLEVHCTYTNHDGTMAGQVPHTFAIIQKRHFGGDNPAFIAELPVYPRKFVRDSDNLEETLKARGAKFLDLMGVSVQMYEGLAQYLKEPPSSYYDPKMAGFDDIWFPFAQNGRVVLDKKAFLESQSIHYLQIKRVAEPEALLCPPHAIGFSLARKGWCRFFLDTISSVKWKEGIWNRLILDPDQKLVLQALVSSHKPPANPRNQPEQKGKGLVILLHGDPGSGKTLTAEVAAEGSRKPLISASLGDLNKENIPWVFEYELKRLLQYATLWNAVILLDEADVFLEVRDEQAGNAERNALVAVFLKELEYFSGIVFLTTNRIRAFDLAMKSRVHLALGYKSPNDETRRKIWKQFLHQIPDDELGLEDIDDAIKVVVHQNLNGREISNAIHTARTIARFEETRVQIKHLQSVLAVRAKFDDSLKVEGKKATRGASHDEPRKILRQGSIIEEPEEM</sequence>
<dbReference type="Pfam" id="PF00004">
    <property type="entry name" value="AAA"/>
    <property type="match status" value="1"/>
</dbReference>
<dbReference type="OrthoDB" id="10042665at2759"/>
<dbReference type="Proteomes" id="UP000813444">
    <property type="component" value="Unassembled WGS sequence"/>
</dbReference>
<dbReference type="EMBL" id="JAGPNK010000013">
    <property type="protein sequence ID" value="KAH7309820.1"/>
    <property type="molecule type" value="Genomic_DNA"/>
</dbReference>
<dbReference type="Gene3D" id="3.40.50.300">
    <property type="entry name" value="P-loop containing nucleotide triphosphate hydrolases"/>
    <property type="match status" value="1"/>
</dbReference>
<keyword evidence="2" id="KW-0378">Hydrolase</keyword>
<evidence type="ECO:0000313" key="2">
    <source>
        <dbReference type="EMBL" id="KAH7309820.1"/>
    </source>
</evidence>
<comment type="caution">
    <text evidence="2">The sequence shown here is derived from an EMBL/GenBank/DDBJ whole genome shotgun (WGS) entry which is preliminary data.</text>
</comment>
<dbReference type="SUPFAM" id="SSF52540">
    <property type="entry name" value="P-loop containing nucleoside triphosphate hydrolases"/>
    <property type="match status" value="1"/>
</dbReference>
<accession>A0A8K0SNZ2</accession>
<reference evidence="2" key="1">
    <citation type="journal article" date="2021" name="Nat. Commun.">
        <title>Genetic determinants of endophytism in the Arabidopsis root mycobiome.</title>
        <authorList>
            <person name="Mesny F."/>
            <person name="Miyauchi S."/>
            <person name="Thiergart T."/>
            <person name="Pickel B."/>
            <person name="Atanasova L."/>
            <person name="Karlsson M."/>
            <person name="Huettel B."/>
            <person name="Barry K.W."/>
            <person name="Haridas S."/>
            <person name="Chen C."/>
            <person name="Bauer D."/>
            <person name="Andreopoulos W."/>
            <person name="Pangilinan J."/>
            <person name="LaButti K."/>
            <person name="Riley R."/>
            <person name="Lipzen A."/>
            <person name="Clum A."/>
            <person name="Drula E."/>
            <person name="Henrissat B."/>
            <person name="Kohler A."/>
            <person name="Grigoriev I.V."/>
            <person name="Martin F.M."/>
            <person name="Hacquard S."/>
        </authorList>
    </citation>
    <scope>NUCLEOTIDE SEQUENCE</scope>
    <source>
        <strain evidence="2">MPI-CAGE-CH-0235</strain>
    </source>
</reference>
<protein>
    <submittedName>
        <fullName evidence="2">P-loop containing nucleoside triphosphate hydrolase protein</fullName>
    </submittedName>
</protein>
<dbReference type="Pfam" id="PF22942">
    <property type="entry name" value="DUF7025"/>
    <property type="match status" value="1"/>
</dbReference>
<dbReference type="CDD" id="cd19481">
    <property type="entry name" value="RecA-like_protease"/>
    <property type="match status" value="1"/>
</dbReference>
<evidence type="ECO:0000313" key="3">
    <source>
        <dbReference type="Proteomes" id="UP000813444"/>
    </source>
</evidence>
<evidence type="ECO:0000259" key="1">
    <source>
        <dbReference type="SMART" id="SM00382"/>
    </source>
</evidence>